<protein>
    <submittedName>
        <fullName evidence="1">Uncharacterized protein</fullName>
    </submittedName>
</protein>
<sequence>MKQRARICYFDAQAALCCIAGKLMMSSDHEILIFHAAEVEYYFDVLDCNVINFRCLNEYFSIQVQTYLDPDNSPIENEPYFEMNHADCGMYMRVRHLTIGVRSVRVIFEDVFAEQFKGVEIFPPEAVGEQMVDFFVNQLFMGGVVKYADDFPLGMRVVQTRSRDVL</sequence>
<reference evidence="1" key="1">
    <citation type="submission" date="2019-08" db="EMBL/GenBank/DDBJ databases">
        <authorList>
            <person name="Kucharzyk K."/>
            <person name="Murdoch R.W."/>
            <person name="Higgins S."/>
            <person name="Loffler F."/>
        </authorList>
    </citation>
    <scope>NUCLEOTIDE SEQUENCE</scope>
</reference>
<gene>
    <name evidence="1" type="ORF">SDC9_124890</name>
</gene>
<dbReference type="AlphaFoldDB" id="A0A645CLR2"/>
<proteinExistence type="predicted"/>
<name>A0A645CLR2_9ZZZZ</name>
<accession>A0A645CLR2</accession>
<comment type="caution">
    <text evidence="1">The sequence shown here is derived from an EMBL/GenBank/DDBJ whole genome shotgun (WGS) entry which is preliminary data.</text>
</comment>
<dbReference type="EMBL" id="VSSQ01028249">
    <property type="protein sequence ID" value="MPM77881.1"/>
    <property type="molecule type" value="Genomic_DNA"/>
</dbReference>
<organism evidence="1">
    <name type="scientific">bioreactor metagenome</name>
    <dbReference type="NCBI Taxonomy" id="1076179"/>
    <lineage>
        <taxon>unclassified sequences</taxon>
        <taxon>metagenomes</taxon>
        <taxon>ecological metagenomes</taxon>
    </lineage>
</organism>
<evidence type="ECO:0000313" key="1">
    <source>
        <dbReference type="EMBL" id="MPM77881.1"/>
    </source>
</evidence>